<organism evidence="2 3">
    <name type="scientific">Flavobacterium jejuense</name>
    <dbReference type="NCBI Taxonomy" id="1544455"/>
    <lineage>
        <taxon>Bacteria</taxon>
        <taxon>Pseudomonadati</taxon>
        <taxon>Bacteroidota</taxon>
        <taxon>Flavobacteriia</taxon>
        <taxon>Flavobacteriales</taxon>
        <taxon>Flavobacteriaceae</taxon>
        <taxon>Flavobacterium</taxon>
    </lineage>
</organism>
<protein>
    <recommendedName>
        <fullName evidence="1">Gliding motility-associated protein GldM N-terminal domain-containing protein</fullName>
    </recommendedName>
</protein>
<name>A0ABX0IPR0_9FLAO</name>
<dbReference type="InterPro" id="IPR022720">
    <property type="entry name" value="Motility-assoc_prot_GldM_N"/>
</dbReference>
<reference evidence="2 3" key="2">
    <citation type="submission" date="2019-05" db="EMBL/GenBank/DDBJ databases">
        <authorList>
            <person name="Lianzixin W."/>
        </authorList>
    </citation>
    <scope>NUCLEOTIDE SEQUENCE [LARGE SCALE GENOMIC DNA]</scope>
    <source>
        <strain evidence="2 3">EC11</strain>
    </source>
</reference>
<dbReference type="EMBL" id="VEVQ02000001">
    <property type="protein sequence ID" value="NHN24448.1"/>
    <property type="molecule type" value="Genomic_DNA"/>
</dbReference>
<comment type="caution">
    <text evidence="2">The sequence shown here is derived from an EMBL/GenBank/DDBJ whole genome shotgun (WGS) entry which is preliminary data.</text>
</comment>
<proteinExistence type="predicted"/>
<evidence type="ECO:0000313" key="2">
    <source>
        <dbReference type="EMBL" id="NHN24448.1"/>
    </source>
</evidence>
<feature type="domain" description="Gliding motility-associated protein GldM N-terminal" evidence="1">
    <location>
        <begin position="89"/>
        <end position="183"/>
    </location>
</feature>
<dbReference type="PROSITE" id="PS51257">
    <property type="entry name" value="PROKAR_LIPOPROTEIN"/>
    <property type="match status" value="1"/>
</dbReference>
<reference evidence="2 3" key="3">
    <citation type="submission" date="2020-02" db="EMBL/GenBank/DDBJ databases">
        <title>Flavobacterium profundi sp. nov., isolated from a deep-sea seamount.</title>
        <authorList>
            <person name="Zhang D.-C."/>
        </authorList>
    </citation>
    <scope>NUCLEOTIDE SEQUENCE [LARGE SCALE GENOMIC DNA]</scope>
    <source>
        <strain evidence="2 3">EC11</strain>
    </source>
</reference>
<evidence type="ECO:0000313" key="3">
    <source>
        <dbReference type="Proteomes" id="UP000817854"/>
    </source>
</evidence>
<gene>
    <name evidence="2" type="ORF">FIA58_002065</name>
</gene>
<accession>A0ABX0IPR0</accession>
<dbReference type="RefSeq" id="WP_140959521.1">
    <property type="nucleotide sequence ID" value="NZ_VEVQ02000001.1"/>
</dbReference>
<sequence>MKKLFLLLPFLIISCNSEMSLEKKYEVTYEQHIAENNTYNKSLLDNIILKLDETKSLKEFHKIKTCDSLSKDYFEYLDTIEGEIRKQGNEVFFDGDLYSKKGKAYEKKTEKYISEIGKLANSENFIKRLNLVFSMKDIKSNDNISIHYLDYYFKGYPKIQSVAYINSKKRNVLEFENELINEMIISNIE</sequence>
<dbReference type="Pfam" id="PF12081">
    <property type="entry name" value="GldM_1st"/>
    <property type="match status" value="1"/>
</dbReference>
<reference evidence="3" key="1">
    <citation type="submission" date="2019-05" db="EMBL/GenBank/DDBJ databases">
        <title>Flavobacterium profundi sp. nov., isolated from a deep-sea seamount.</title>
        <authorList>
            <person name="Zhang D.-C."/>
        </authorList>
    </citation>
    <scope>NUCLEOTIDE SEQUENCE [LARGE SCALE GENOMIC DNA]</scope>
    <source>
        <strain evidence="3">EC11</strain>
    </source>
</reference>
<keyword evidence="3" id="KW-1185">Reference proteome</keyword>
<dbReference type="Proteomes" id="UP000817854">
    <property type="component" value="Unassembled WGS sequence"/>
</dbReference>
<evidence type="ECO:0000259" key="1">
    <source>
        <dbReference type="Pfam" id="PF12081"/>
    </source>
</evidence>